<evidence type="ECO:0000256" key="1">
    <source>
        <dbReference type="ARBA" id="ARBA00022448"/>
    </source>
</evidence>
<dbReference type="KEGG" id="splr:C0J00_07330"/>
<dbReference type="InterPro" id="IPR017871">
    <property type="entry name" value="ABC_transporter-like_CS"/>
</dbReference>
<dbReference type="GO" id="GO:0016887">
    <property type="term" value="F:ATP hydrolysis activity"/>
    <property type="evidence" value="ECO:0007669"/>
    <property type="project" value="InterPro"/>
</dbReference>
<evidence type="ECO:0000256" key="3">
    <source>
        <dbReference type="ARBA" id="ARBA00022840"/>
    </source>
</evidence>
<dbReference type="AlphaFoldDB" id="A0A2L0D5T4"/>
<dbReference type="Proteomes" id="UP000238956">
    <property type="component" value="Chromosome"/>
</dbReference>
<reference evidence="5 6" key="2">
    <citation type="submission" date="2018-02" db="EMBL/GenBank/DDBJ databases">
        <title>Whole genome sequencing analysis of Streptococcus pluranimalium isolated from cattle infected mastitis in China.</title>
        <authorList>
            <person name="Zhang J.-R."/>
            <person name="Hu G.-Z."/>
        </authorList>
    </citation>
    <scope>NUCLEOTIDE SEQUENCE [LARGE SCALE GENOMIC DNA]</scope>
    <source>
        <strain evidence="5 6">TH11417</strain>
    </source>
</reference>
<reference evidence="5 6" key="1">
    <citation type="submission" date="2017-12" db="EMBL/GenBank/DDBJ databases">
        <authorList>
            <person name="Hurst M.R.H."/>
        </authorList>
    </citation>
    <scope>NUCLEOTIDE SEQUENCE [LARGE SCALE GENOMIC DNA]</scope>
    <source>
        <strain evidence="5 6">TH11417</strain>
    </source>
</reference>
<evidence type="ECO:0000313" key="6">
    <source>
        <dbReference type="Proteomes" id="UP000238956"/>
    </source>
</evidence>
<dbReference type="InterPro" id="IPR027417">
    <property type="entry name" value="P-loop_NTPase"/>
</dbReference>
<name>A0A2L0D5T4_9STRE</name>
<dbReference type="Gene3D" id="3.40.50.300">
    <property type="entry name" value="P-loop containing nucleotide triphosphate hydrolases"/>
    <property type="match status" value="1"/>
</dbReference>
<protein>
    <submittedName>
        <fullName evidence="5">ABC transporter ATP-binding protein</fullName>
    </submittedName>
</protein>
<accession>A0A2L0D5T4</accession>
<sequence length="298" mass="33701">MKALVSVSDISKTIKGKQVLDTISFEITRGECVALIGQNGAGKSSLLKCIIGDWNVNKGSIVIQQLSPTNGQLKGKIAVLSQENTIPINLKVRELITFFRSVVSHPLSIDKVISYLGFDPEQYDDLAGKLSGGQRRLLAFILCLIGQPEILILDEPTAGMDTATRKRFWEIIGELKEQGISILYSSHYIEEVEHTADRILVLHKGRLIRDTTPYEMRYQEDKQVTLPLSFLDEIQGRQDCYDLLLKKDCFQFRTKNLVVIWDELYKEGLAITDIEIQNKTLLDTLFETTKEIEHESLA</sequence>
<dbReference type="Pfam" id="PF00005">
    <property type="entry name" value="ABC_tran"/>
    <property type="match status" value="1"/>
</dbReference>
<keyword evidence="3 5" id="KW-0067">ATP-binding</keyword>
<dbReference type="PANTHER" id="PTHR42711">
    <property type="entry name" value="ABC TRANSPORTER ATP-BINDING PROTEIN"/>
    <property type="match status" value="1"/>
</dbReference>
<organism evidence="5 6">
    <name type="scientific">Streptococcus pluranimalium</name>
    <dbReference type="NCBI Taxonomy" id="82348"/>
    <lineage>
        <taxon>Bacteria</taxon>
        <taxon>Bacillati</taxon>
        <taxon>Bacillota</taxon>
        <taxon>Bacilli</taxon>
        <taxon>Lactobacillales</taxon>
        <taxon>Streptococcaceae</taxon>
        <taxon>Streptococcus</taxon>
    </lineage>
</organism>
<dbReference type="PROSITE" id="PS00211">
    <property type="entry name" value="ABC_TRANSPORTER_1"/>
    <property type="match status" value="1"/>
</dbReference>
<dbReference type="SMART" id="SM00382">
    <property type="entry name" value="AAA"/>
    <property type="match status" value="1"/>
</dbReference>
<dbReference type="OrthoDB" id="9804819at2"/>
<dbReference type="GeneID" id="98393720"/>
<dbReference type="CDD" id="cd03230">
    <property type="entry name" value="ABC_DR_subfamily_A"/>
    <property type="match status" value="1"/>
</dbReference>
<evidence type="ECO:0000313" key="5">
    <source>
        <dbReference type="EMBL" id="AUW96941.1"/>
    </source>
</evidence>
<keyword evidence="1" id="KW-0813">Transport</keyword>
<dbReference type="InterPro" id="IPR003439">
    <property type="entry name" value="ABC_transporter-like_ATP-bd"/>
</dbReference>
<dbReference type="GO" id="GO:0005524">
    <property type="term" value="F:ATP binding"/>
    <property type="evidence" value="ECO:0007669"/>
    <property type="project" value="UniProtKB-KW"/>
</dbReference>
<dbReference type="RefSeq" id="WP_104968263.1">
    <property type="nucleotide sequence ID" value="NZ_CP025536.1"/>
</dbReference>
<dbReference type="InterPro" id="IPR050763">
    <property type="entry name" value="ABC_transporter_ATP-binding"/>
</dbReference>
<evidence type="ECO:0000259" key="4">
    <source>
        <dbReference type="PROSITE" id="PS50893"/>
    </source>
</evidence>
<dbReference type="EMBL" id="CP025536">
    <property type="protein sequence ID" value="AUW96941.1"/>
    <property type="molecule type" value="Genomic_DNA"/>
</dbReference>
<dbReference type="PANTHER" id="PTHR42711:SF17">
    <property type="entry name" value="ABC TRANSPORTER ATP-BINDING PROTEIN"/>
    <property type="match status" value="1"/>
</dbReference>
<keyword evidence="2" id="KW-0547">Nucleotide-binding</keyword>
<gene>
    <name evidence="5" type="ORF">C0J00_07330</name>
</gene>
<dbReference type="InterPro" id="IPR003593">
    <property type="entry name" value="AAA+_ATPase"/>
</dbReference>
<evidence type="ECO:0000256" key="2">
    <source>
        <dbReference type="ARBA" id="ARBA00022741"/>
    </source>
</evidence>
<dbReference type="PROSITE" id="PS50893">
    <property type="entry name" value="ABC_TRANSPORTER_2"/>
    <property type="match status" value="1"/>
</dbReference>
<dbReference type="SUPFAM" id="SSF52540">
    <property type="entry name" value="P-loop containing nucleoside triphosphate hydrolases"/>
    <property type="match status" value="1"/>
</dbReference>
<proteinExistence type="predicted"/>
<keyword evidence="6" id="KW-1185">Reference proteome</keyword>
<feature type="domain" description="ABC transporter" evidence="4">
    <location>
        <begin position="5"/>
        <end position="229"/>
    </location>
</feature>